<dbReference type="PANTHER" id="PTHR43883">
    <property type="entry name" value="SLR0207 PROTEIN"/>
    <property type="match status" value="1"/>
</dbReference>
<organism evidence="1">
    <name type="scientific">Pseudomonas saudimassiliensis</name>
    <dbReference type="NCBI Taxonomy" id="1461581"/>
    <lineage>
        <taxon>Bacteria</taxon>
        <taxon>Pseudomonadati</taxon>
        <taxon>Pseudomonadota</taxon>
        <taxon>Gammaproteobacteria</taxon>
        <taxon>Pseudomonadales</taxon>
        <taxon>Pseudomonadaceae</taxon>
        <taxon>Pseudomonas</taxon>
    </lineage>
</organism>
<dbReference type="PANTHER" id="PTHR43883:SF1">
    <property type="entry name" value="GLUCONOKINASE"/>
    <property type="match status" value="1"/>
</dbReference>
<dbReference type="Gene3D" id="3.40.50.300">
    <property type="entry name" value="P-loop containing nucleotide triphosphate hydrolases"/>
    <property type="match status" value="1"/>
</dbReference>
<dbReference type="Pfam" id="PF13671">
    <property type="entry name" value="AAA_33"/>
    <property type="match status" value="1"/>
</dbReference>
<accession>A0A078MKP9</accession>
<dbReference type="RefSeq" id="WP_044501307.1">
    <property type="nucleotide sequence ID" value="NZ_LK391969.1"/>
</dbReference>
<dbReference type="SUPFAM" id="SSF56112">
    <property type="entry name" value="Protein kinase-like (PK-like)"/>
    <property type="match status" value="1"/>
</dbReference>
<sequence>MSQTLLTALQNPALYDHPVTGFTLMETHISWVILTGDFVYKIKKPVNFGFLDFSTLEKRAHFCAEELRLNRRLAPDLYLDVIAIRGSEDAPRLDGDGPAIEYMVKTRQFRQQDLLGNMQRAGQLAPEHIDSLAATLATFHGQIERAPIESAWGQPDQVHAPVAQNFEQIRPLLNEPADLAQLEQLEQWAHTTFQRLIPQLAQRKAEGLVRECHGDIYLDNVTLVAGQVTLFDCIEFNDAFRWIDVMSDVAFMAMDLEDRGLRDLSQRFVNGWLEHTGDYAGLAVLNYYKAYRAMVRAKIALFNLGPDTSDQQRADIMARYRGYAALAESYTHIPHRFGLLTHGVSGSGKSTLAQQLVSRLGVVRLRSDVERKRLFGRDTSADQRSELYSAELSQRTYTHLAALATQILAAGYPVVVDATHLHQAQRQQVRQAIEDQGAPCLILHCRASLDTIEIWLNERQRKGSDPSDADIHVVRHQLEHLEALDDEEQLITLTVDTERRDSIDQLTEQLRARLGPAG</sequence>
<name>A0A078MKP9_9PSED</name>
<reference evidence="1" key="1">
    <citation type="submission" date="2014-07" db="EMBL/GenBank/DDBJ databases">
        <authorList>
            <person name="Urmite Genomes Urmite Genomes"/>
        </authorList>
    </citation>
    <scope>NUCLEOTIDE SEQUENCE</scope>
    <source>
        <strain evidence="1">12M76_air</strain>
    </source>
</reference>
<dbReference type="Gene3D" id="3.90.1200.10">
    <property type="match status" value="1"/>
</dbReference>
<dbReference type="InterPro" id="IPR011009">
    <property type="entry name" value="Kinase-like_dom_sf"/>
</dbReference>
<dbReference type="PATRIC" id="fig|1461581.3.peg.3039"/>
<dbReference type="AlphaFoldDB" id="A0A078MKP9"/>
<dbReference type="EMBL" id="LK391969">
    <property type="protein sequence ID" value="CEF28120.1"/>
    <property type="molecule type" value="Genomic_DNA"/>
</dbReference>
<dbReference type="OrthoDB" id="9810277at2"/>
<evidence type="ECO:0000313" key="1">
    <source>
        <dbReference type="EMBL" id="CEA06855.1"/>
    </source>
</evidence>
<gene>
    <name evidence="1" type="ORF">BN1049_03108</name>
</gene>
<proteinExistence type="predicted"/>
<dbReference type="SUPFAM" id="SSF52540">
    <property type="entry name" value="P-loop containing nucleoside triphosphate hydrolases"/>
    <property type="match status" value="1"/>
</dbReference>
<protein>
    <submittedName>
        <fullName evidence="1">Uma3</fullName>
    </submittedName>
</protein>
<dbReference type="InterPro" id="IPR052732">
    <property type="entry name" value="Cell-binding_unc_protein"/>
</dbReference>
<dbReference type="EMBL" id="LM997413">
    <property type="protein sequence ID" value="CEA06855.1"/>
    <property type="molecule type" value="Genomic_DNA"/>
</dbReference>
<dbReference type="InterPro" id="IPR027417">
    <property type="entry name" value="P-loop_NTPase"/>
</dbReference>